<proteinExistence type="predicted"/>
<gene>
    <name evidence="1" type="ORF">P3W50_13860</name>
</gene>
<evidence type="ECO:0000313" key="2">
    <source>
        <dbReference type="Proteomes" id="UP001217741"/>
    </source>
</evidence>
<evidence type="ECO:0008006" key="3">
    <source>
        <dbReference type="Google" id="ProtNLM"/>
    </source>
</evidence>
<dbReference type="InterPro" id="IPR027417">
    <property type="entry name" value="P-loop_NTPase"/>
</dbReference>
<protein>
    <recommendedName>
        <fullName evidence="3">AAA+ ATPase domain-containing protein</fullName>
    </recommendedName>
</protein>
<dbReference type="RefSeq" id="WP_143524265.1">
    <property type="nucleotide sequence ID" value="NZ_BQII01000006.1"/>
</dbReference>
<evidence type="ECO:0000313" key="1">
    <source>
        <dbReference type="EMBL" id="MDF3871553.1"/>
    </source>
</evidence>
<accession>A0AAW6PQB1</accession>
<dbReference type="EMBL" id="JARJLO010000207">
    <property type="protein sequence ID" value="MDF3871553.1"/>
    <property type="molecule type" value="Genomic_DNA"/>
</dbReference>
<dbReference type="AlphaFoldDB" id="A0AAW6PQB1"/>
<name>A0AAW6PQB1_PSEPU</name>
<dbReference type="Proteomes" id="UP001217741">
    <property type="component" value="Unassembled WGS sequence"/>
</dbReference>
<organism evidence="1 2">
    <name type="scientific">Pseudomonas putida</name>
    <name type="common">Arthrobacter siderocapsulatus</name>
    <dbReference type="NCBI Taxonomy" id="303"/>
    <lineage>
        <taxon>Bacteria</taxon>
        <taxon>Pseudomonadati</taxon>
        <taxon>Pseudomonadota</taxon>
        <taxon>Gammaproteobacteria</taxon>
        <taxon>Pseudomonadales</taxon>
        <taxon>Pseudomonadaceae</taxon>
        <taxon>Pseudomonas</taxon>
    </lineage>
</organism>
<sequence>MNSSSRISKAIKVLQGQCKIEYSFPELTNTIAELIRNTNITAKGVVVHLEGEPGCGLSASLEHVVNKFGVEATKVNYNFSFGKLSLLDNFAISLAIRSPYEHLKKAPLYMDQYINEVGLKLVVIDDLERFEITHDNSLAECLVAISEVGNGLVVLYTTHYRPLARKIEKIMKGRVNLFRVRMSLESSDLSNVAFKFLIAANGETRQSIKFSECALEHIEQQACRLDEFVKTLEVAYAYATLRNDSLLKFSGAEEELSIQGSQYVEVRAMLEC</sequence>
<reference evidence="1" key="1">
    <citation type="submission" date="2023-03" db="EMBL/GenBank/DDBJ databases">
        <title>Draft assemblies of triclosan tolerant bacteria isolated from returned activated sludge.</title>
        <authorList>
            <person name="Van Hamelsveld S."/>
        </authorList>
    </citation>
    <scope>NUCLEOTIDE SEQUENCE</scope>
    <source>
        <strain evidence="1">GW210012_S60</strain>
    </source>
</reference>
<comment type="caution">
    <text evidence="1">The sequence shown here is derived from an EMBL/GenBank/DDBJ whole genome shotgun (WGS) entry which is preliminary data.</text>
</comment>
<dbReference type="SUPFAM" id="SSF52540">
    <property type="entry name" value="P-loop containing nucleoside triphosphate hydrolases"/>
    <property type="match status" value="1"/>
</dbReference>